<dbReference type="AlphaFoldDB" id="C1MNX9"/>
<sequence>LNGRVVVVTGASRGIGEAIAVRLAGAGAHVALLAQTTKNDPALPGTIQDAAAACHEAGERVTDITSAEQVQNAIRAVVDRFGGIDVLINNASTHWPTKVIDTDLRRFDKMTNVNVKGSFIVTNSCLPFLNESPNPRVLFVAPAPIADAAWLKPHTVYSASKIAMGFLSSALAKECGDAEKPAAYKGVSSNTLWPRYAVATAAIQARPAHWSPYDRVRKLTNLSRTPAAVADAAFRILSAPGSEFSNRHFIDDDVL</sequence>
<dbReference type="SUPFAM" id="SSF51735">
    <property type="entry name" value="NAD(P)-binding Rossmann-fold domains"/>
    <property type="match status" value="1"/>
</dbReference>
<accession>C1MNX9</accession>
<dbReference type="InterPro" id="IPR051935">
    <property type="entry name" value="HSDL2"/>
</dbReference>
<evidence type="ECO:0000313" key="3">
    <source>
        <dbReference type="Proteomes" id="UP000001876"/>
    </source>
</evidence>
<proteinExistence type="inferred from homology"/>
<dbReference type="PRINTS" id="PR00081">
    <property type="entry name" value="GDHRDH"/>
</dbReference>
<organism evidence="3">
    <name type="scientific">Micromonas pusilla (strain CCMP1545)</name>
    <name type="common">Picoplanktonic green alga</name>
    <dbReference type="NCBI Taxonomy" id="564608"/>
    <lineage>
        <taxon>Eukaryota</taxon>
        <taxon>Viridiplantae</taxon>
        <taxon>Chlorophyta</taxon>
        <taxon>Mamiellophyceae</taxon>
        <taxon>Mamiellales</taxon>
        <taxon>Mamiellaceae</taxon>
        <taxon>Micromonas</taxon>
    </lineage>
</organism>
<feature type="non-terminal residue" evidence="2">
    <location>
        <position position="255"/>
    </location>
</feature>
<dbReference type="RefSeq" id="XP_003056722.1">
    <property type="nucleotide sequence ID" value="XM_003056676.1"/>
</dbReference>
<dbReference type="Pfam" id="PF00106">
    <property type="entry name" value="adh_short"/>
    <property type="match status" value="1"/>
</dbReference>
<dbReference type="PRINTS" id="PR00080">
    <property type="entry name" value="SDRFAMILY"/>
</dbReference>
<evidence type="ECO:0000313" key="2">
    <source>
        <dbReference type="EMBL" id="EEH58367.1"/>
    </source>
</evidence>
<dbReference type="GeneID" id="9682172"/>
<name>C1MNX9_MICPC</name>
<dbReference type="PANTHER" id="PTHR42808:SF3">
    <property type="entry name" value="HYDROXYSTEROID DEHYDROGENASE-LIKE PROTEIN 2"/>
    <property type="match status" value="1"/>
</dbReference>
<keyword evidence="3" id="KW-1185">Reference proteome</keyword>
<feature type="non-terminal residue" evidence="2">
    <location>
        <position position="1"/>
    </location>
</feature>
<protein>
    <submittedName>
        <fullName evidence="2">Predicted protein</fullName>
    </submittedName>
</protein>
<comment type="similarity">
    <text evidence="1">Belongs to the short-chain dehydrogenases/reductases (SDR) family.</text>
</comment>
<dbReference type="STRING" id="564608.C1MNX9"/>
<dbReference type="InterPro" id="IPR002347">
    <property type="entry name" value="SDR_fam"/>
</dbReference>
<dbReference type="PANTHER" id="PTHR42808">
    <property type="entry name" value="HYDROXYSTEROID DEHYDROGENASE-LIKE PROTEIN 2"/>
    <property type="match status" value="1"/>
</dbReference>
<dbReference type="OrthoDB" id="47007at2759"/>
<dbReference type="eggNOG" id="KOG0725">
    <property type="taxonomic scope" value="Eukaryota"/>
</dbReference>
<dbReference type="InterPro" id="IPR036291">
    <property type="entry name" value="NAD(P)-bd_dom_sf"/>
</dbReference>
<dbReference type="InterPro" id="IPR020904">
    <property type="entry name" value="Sc_DH/Rdtase_CS"/>
</dbReference>
<dbReference type="Gene3D" id="3.40.50.720">
    <property type="entry name" value="NAD(P)-binding Rossmann-like Domain"/>
    <property type="match status" value="1"/>
</dbReference>
<dbReference type="Proteomes" id="UP000001876">
    <property type="component" value="Unassembled WGS sequence"/>
</dbReference>
<reference evidence="2 3" key="1">
    <citation type="journal article" date="2009" name="Science">
        <title>Green evolution and dynamic adaptations revealed by genomes of the marine picoeukaryotes Micromonas.</title>
        <authorList>
            <person name="Worden A.Z."/>
            <person name="Lee J.H."/>
            <person name="Mock T."/>
            <person name="Rouze P."/>
            <person name="Simmons M.P."/>
            <person name="Aerts A.L."/>
            <person name="Allen A.E."/>
            <person name="Cuvelier M.L."/>
            <person name="Derelle E."/>
            <person name="Everett M.V."/>
            <person name="Foulon E."/>
            <person name="Grimwood J."/>
            <person name="Gundlach H."/>
            <person name="Henrissat B."/>
            <person name="Napoli C."/>
            <person name="McDonald S.M."/>
            <person name="Parker M.S."/>
            <person name="Rombauts S."/>
            <person name="Salamov A."/>
            <person name="Von Dassow P."/>
            <person name="Badger J.H."/>
            <person name="Coutinho P.M."/>
            <person name="Demir E."/>
            <person name="Dubchak I."/>
            <person name="Gentemann C."/>
            <person name="Eikrem W."/>
            <person name="Gready J.E."/>
            <person name="John U."/>
            <person name="Lanier W."/>
            <person name="Lindquist E.A."/>
            <person name="Lucas S."/>
            <person name="Mayer K.F."/>
            <person name="Moreau H."/>
            <person name="Not F."/>
            <person name="Otillar R."/>
            <person name="Panaud O."/>
            <person name="Pangilinan J."/>
            <person name="Paulsen I."/>
            <person name="Piegu B."/>
            <person name="Poliakov A."/>
            <person name="Robbens S."/>
            <person name="Schmutz J."/>
            <person name="Toulza E."/>
            <person name="Wyss T."/>
            <person name="Zelensky A."/>
            <person name="Zhou K."/>
            <person name="Armbrust E.V."/>
            <person name="Bhattacharya D."/>
            <person name="Goodenough U.W."/>
            <person name="Van de Peer Y."/>
            <person name="Grigoriev I.V."/>
        </authorList>
    </citation>
    <scope>NUCLEOTIDE SEQUENCE [LARGE SCALE GENOMIC DNA]</scope>
    <source>
        <strain evidence="2 3">CCMP1545</strain>
    </source>
</reference>
<dbReference type="OMA" id="AYGVICK"/>
<dbReference type="KEGG" id="mpp:MICPUCDRAFT_10608"/>
<dbReference type="EMBL" id="GG663737">
    <property type="protein sequence ID" value="EEH58367.1"/>
    <property type="molecule type" value="Genomic_DNA"/>
</dbReference>
<gene>
    <name evidence="2" type="ORF">MICPUCDRAFT_10608</name>
</gene>
<evidence type="ECO:0000256" key="1">
    <source>
        <dbReference type="RuleBase" id="RU000363"/>
    </source>
</evidence>
<dbReference type="PROSITE" id="PS00061">
    <property type="entry name" value="ADH_SHORT"/>
    <property type="match status" value="1"/>
</dbReference>